<accession>A0A0N9VCP7</accession>
<dbReference type="PANTHER" id="PTHR30093:SF47">
    <property type="entry name" value="TYPE IV PILUS NON-CORE MINOR PILIN PILE"/>
    <property type="match status" value="1"/>
</dbReference>
<dbReference type="GO" id="GO:0015627">
    <property type="term" value="C:type II protein secretion system complex"/>
    <property type="evidence" value="ECO:0007669"/>
    <property type="project" value="InterPro"/>
</dbReference>
<dbReference type="GO" id="GO:0043683">
    <property type="term" value="P:type IV pilus assembly"/>
    <property type="evidence" value="ECO:0007669"/>
    <property type="project" value="InterPro"/>
</dbReference>
<dbReference type="RefSeq" id="WP_054580914.1">
    <property type="nucleotide sequence ID" value="NZ_CP012808.1"/>
</dbReference>
<keyword evidence="2" id="KW-0812">Transmembrane</keyword>
<dbReference type="InterPro" id="IPR012902">
    <property type="entry name" value="N_methyl_site"/>
</dbReference>
<dbReference type="InterPro" id="IPR000983">
    <property type="entry name" value="Bac_GSPG_pilin"/>
</dbReference>
<keyword evidence="1" id="KW-0488">Methylation</keyword>
<name>A0A0N9VCP7_9GAMM</name>
<dbReference type="NCBIfam" id="TIGR02532">
    <property type="entry name" value="IV_pilin_GFxxxE"/>
    <property type="match status" value="1"/>
</dbReference>
<dbReference type="AlphaFoldDB" id="A0A0N9VCP7"/>
<dbReference type="InterPro" id="IPR045584">
    <property type="entry name" value="Pilin-like"/>
</dbReference>
<evidence type="ECO:0008006" key="5">
    <source>
        <dbReference type="Google" id="ProtNLM"/>
    </source>
</evidence>
<dbReference type="PRINTS" id="PR00813">
    <property type="entry name" value="BCTERIALGSPG"/>
</dbReference>
<gene>
    <name evidence="3" type="ORF">AOY20_05375</name>
</gene>
<dbReference type="STRING" id="1324350.AOY20_05375"/>
<protein>
    <recommendedName>
        <fullName evidence="5">Pilin</fullName>
    </recommendedName>
</protein>
<dbReference type="GO" id="GO:0015628">
    <property type="term" value="P:protein secretion by the type II secretion system"/>
    <property type="evidence" value="ECO:0007669"/>
    <property type="project" value="InterPro"/>
</dbReference>
<dbReference type="Proteomes" id="UP000064939">
    <property type="component" value="Chromosome"/>
</dbReference>
<dbReference type="Pfam" id="PF16732">
    <property type="entry name" value="ComP_DUS"/>
    <property type="match status" value="1"/>
</dbReference>
<dbReference type="InterPro" id="IPR031982">
    <property type="entry name" value="PilE-like"/>
</dbReference>
<dbReference type="OrthoDB" id="6713246at2"/>
<dbReference type="SUPFAM" id="SSF54523">
    <property type="entry name" value="Pili subunits"/>
    <property type="match status" value="1"/>
</dbReference>
<keyword evidence="4" id="KW-1185">Reference proteome</keyword>
<keyword evidence="2" id="KW-1133">Transmembrane helix</keyword>
<proteinExistence type="predicted"/>
<feature type="transmembrane region" description="Helical" evidence="2">
    <location>
        <begin position="12"/>
        <end position="32"/>
    </location>
</feature>
<evidence type="ECO:0000256" key="2">
    <source>
        <dbReference type="SAM" id="Phobius"/>
    </source>
</evidence>
<dbReference type="PANTHER" id="PTHR30093">
    <property type="entry name" value="GENERAL SECRETION PATHWAY PROTEIN G"/>
    <property type="match status" value="1"/>
</dbReference>
<sequence>MGSYNKLGFSLIELMVVIVIVAIFATIAIPSYQTYIRKASMNQAQQEMQHLATLLDKHKAKNFTYRGFDISTINLPVNAIDENVRYTLIVRDGDNSDLTLDENEATGHHWVIQGQSTDINNYTLLLTSHGVRCKNKIATQVDFISCGSDQEEW</sequence>
<dbReference type="EMBL" id="CP012808">
    <property type="protein sequence ID" value="ALH95015.1"/>
    <property type="molecule type" value="Genomic_DNA"/>
</dbReference>
<reference evidence="3 4" key="1">
    <citation type="journal article" date="2015" name="Int. J. Syst. Evol. Microbiol.">
        <title>Acinetobacter equi sp. nov. isolated from horse faeces.</title>
        <authorList>
            <person name="Poppel M.T."/>
            <person name="Skiebe E."/>
            <person name="Laue M."/>
            <person name="Bergmann H."/>
            <person name="Ebersberger I."/>
            <person name="Garn T."/>
            <person name="Fruth A."/>
            <person name="Baumgardt S."/>
            <person name="Busse H.J."/>
            <person name="Wilharm G."/>
        </authorList>
    </citation>
    <scope>NUCLEOTIDE SEQUENCE [LARGE SCALE GENOMIC DNA]</scope>
    <source>
        <strain evidence="3 4">114</strain>
    </source>
</reference>
<organism evidence="3 4">
    <name type="scientific">Acinetobacter equi</name>
    <dbReference type="NCBI Taxonomy" id="1324350"/>
    <lineage>
        <taxon>Bacteria</taxon>
        <taxon>Pseudomonadati</taxon>
        <taxon>Pseudomonadota</taxon>
        <taxon>Gammaproteobacteria</taxon>
        <taxon>Moraxellales</taxon>
        <taxon>Moraxellaceae</taxon>
        <taxon>Acinetobacter</taxon>
    </lineage>
</organism>
<dbReference type="Gene3D" id="3.30.700.10">
    <property type="entry name" value="Glycoprotein, Type 4 Pilin"/>
    <property type="match status" value="1"/>
</dbReference>
<dbReference type="KEGG" id="aei:AOY20_05375"/>
<evidence type="ECO:0000313" key="3">
    <source>
        <dbReference type="EMBL" id="ALH95015.1"/>
    </source>
</evidence>
<evidence type="ECO:0000313" key="4">
    <source>
        <dbReference type="Proteomes" id="UP000064939"/>
    </source>
</evidence>
<evidence type="ECO:0000256" key="1">
    <source>
        <dbReference type="ARBA" id="ARBA00022481"/>
    </source>
</evidence>
<dbReference type="Pfam" id="PF07963">
    <property type="entry name" value="N_methyl"/>
    <property type="match status" value="1"/>
</dbReference>
<keyword evidence="2" id="KW-0472">Membrane</keyword>